<gene>
    <name evidence="1" type="ORF">H5410_015010</name>
</gene>
<dbReference type="PANTHER" id="PTHR32108">
    <property type="entry name" value="DNA-DIRECTED RNA POLYMERASE SUBUNIT ALPHA"/>
    <property type="match status" value="1"/>
</dbReference>
<dbReference type="AlphaFoldDB" id="A0A9J5ZT28"/>
<protein>
    <submittedName>
        <fullName evidence="1">Uncharacterized protein</fullName>
    </submittedName>
</protein>
<keyword evidence="2" id="KW-1185">Reference proteome</keyword>
<accession>A0A9J5ZT28</accession>
<dbReference type="EMBL" id="JACXVP010000003">
    <property type="protein sequence ID" value="KAG5615186.1"/>
    <property type="molecule type" value="Genomic_DNA"/>
</dbReference>
<proteinExistence type="predicted"/>
<dbReference type="OrthoDB" id="1301501at2759"/>
<organism evidence="1 2">
    <name type="scientific">Solanum commersonii</name>
    <name type="common">Commerson's wild potato</name>
    <name type="synonym">Commerson's nightshade</name>
    <dbReference type="NCBI Taxonomy" id="4109"/>
    <lineage>
        <taxon>Eukaryota</taxon>
        <taxon>Viridiplantae</taxon>
        <taxon>Streptophyta</taxon>
        <taxon>Embryophyta</taxon>
        <taxon>Tracheophyta</taxon>
        <taxon>Spermatophyta</taxon>
        <taxon>Magnoliopsida</taxon>
        <taxon>eudicotyledons</taxon>
        <taxon>Gunneridae</taxon>
        <taxon>Pentapetalae</taxon>
        <taxon>asterids</taxon>
        <taxon>lamiids</taxon>
        <taxon>Solanales</taxon>
        <taxon>Solanaceae</taxon>
        <taxon>Solanoideae</taxon>
        <taxon>Solaneae</taxon>
        <taxon>Solanum</taxon>
    </lineage>
</organism>
<evidence type="ECO:0000313" key="2">
    <source>
        <dbReference type="Proteomes" id="UP000824120"/>
    </source>
</evidence>
<sequence length="193" mass="21467">MSNSPPRNLDYSQHCAYCSNALGHNIERCWYLKRAIQDLINTHQIIVESLTGPNINQNPLPRHTETNMLEMMNGCEEVAVPYKPILKVGTDLENLANVIDLTKTVLSGVERTSEKLSPSNTPILIVNGALEDVWACQREARLVVPRGPNKAILIVQGAYIPPVIIRPVSQLSMTNLKAVPWNYEPTIVTCKGK</sequence>
<evidence type="ECO:0000313" key="1">
    <source>
        <dbReference type="EMBL" id="KAG5615186.1"/>
    </source>
</evidence>
<name>A0A9J5ZT28_SOLCO</name>
<dbReference type="Proteomes" id="UP000824120">
    <property type="component" value="Chromosome 3"/>
</dbReference>
<comment type="caution">
    <text evidence="1">The sequence shown here is derived from an EMBL/GenBank/DDBJ whole genome shotgun (WGS) entry which is preliminary data.</text>
</comment>
<dbReference type="PANTHER" id="PTHR32108:SF9">
    <property type="entry name" value="REVERSE TRANSCRIPTASE RNASE H-LIKE DOMAIN-CONTAINING PROTEIN"/>
    <property type="match status" value="1"/>
</dbReference>
<reference evidence="1 2" key="1">
    <citation type="submission" date="2020-09" db="EMBL/GenBank/DDBJ databases">
        <title>De no assembly of potato wild relative species, Solanum commersonii.</title>
        <authorList>
            <person name="Cho K."/>
        </authorList>
    </citation>
    <scope>NUCLEOTIDE SEQUENCE [LARGE SCALE GENOMIC DNA]</scope>
    <source>
        <strain evidence="1">LZ3.2</strain>
        <tissue evidence="1">Leaf</tissue>
    </source>
</reference>